<feature type="binding site" evidence="1">
    <location>
        <position position="65"/>
    </location>
    <ligand>
        <name>Mg(2+)</name>
        <dbReference type="ChEBI" id="CHEBI:18420"/>
        <label>1</label>
    </ligand>
</feature>
<feature type="binding site" evidence="1">
    <location>
        <position position="64"/>
    </location>
    <ligand>
        <name>Mg(2+)</name>
        <dbReference type="ChEBI" id="CHEBI:18420"/>
        <label>1</label>
    </ligand>
</feature>
<dbReference type="InterPro" id="IPR005502">
    <property type="entry name" value="Ribosyl_crysJ1"/>
</dbReference>
<dbReference type="InterPro" id="IPR036705">
    <property type="entry name" value="Ribosyl_crysJ1_sf"/>
</dbReference>
<organism evidence="2 3">
    <name type="scientific">Nakamurella flava</name>
    <dbReference type="NCBI Taxonomy" id="2576308"/>
    <lineage>
        <taxon>Bacteria</taxon>
        <taxon>Bacillati</taxon>
        <taxon>Actinomycetota</taxon>
        <taxon>Actinomycetes</taxon>
        <taxon>Nakamurellales</taxon>
        <taxon>Nakamurellaceae</taxon>
        <taxon>Nakamurella</taxon>
    </lineage>
</organism>
<keyword evidence="3" id="KW-1185">Reference proteome</keyword>
<accession>A0A4U6QGP9</accession>
<keyword evidence="1" id="KW-0479">Metal-binding</keyword>
<dbReference type="GO" id="GO:0046872">
    <property type="term" value="F:metal ion binding"/>
    <property type="evidence" value="ECO:0007669"/>
    <property type="project" value="UniProtKB-KW"/>
</dbReference>
<reference evidence="2 3" key="1">
    <citation type="submission" date="2019-05" db="EMBL/GenBank/DDBJ databases">
        <title>Nakamurella sp. N5BH11, whole genome shotgun sequence.</title>
        <authorList>
            <person name="Tuo L."/>
        </authorList>
    </citation>
    <scope>NUCLEOTIDE SEQUENCE [LARGE SCALE GENOMIC DNA]</scope>
    <source>
        <strain evidence="2 3">N5BH11</strain>
    </source>
</reference>
<dbReference type="Proteomes" id="UP000306985">
    <property type="component" value="Unassembled WGS sequence"/>
</dbReference>
<feature type="binding site" evidence="1">
    <location>
        <position position="283"/>
    </location>
    <ligand>
        <name>Mg(2+)</name>
        <dbReference type="ChEBI" id="CHEBI:18420"/>
        <label>1</label>
    </ligand>
</feature>
<dbReference type="SUPFAM" id="SSF101478">
    <property type="entry name" value="ADP-ribosylglycohydrolase"/>
    <property type="match status" value="1"/>
</dbReference>
<feature type="binding site" evidence="1">
    <location>
        <position position="282"/>
    </location>
    <ligand>
        <name>Mg(2+)</name>
        <dbReference type="ChEBI" id="CHEBI:18420"/>
        <label>1</label>
    </ligand>
</feature>
<dbReference type="Gene3D" id="1.10.4080.10">
    <property type="entry name" value="ADP-ribosylation/Crystallin J1"/>
    <property type="match status" value="1"/>
</dbReference>
<gene>
    <name evidence="2" type="ORF">FDO65_11705</name>
</gene>
<evidence type="ECO:0000256" key="1">
    <source>
        <dbReference type="PIRSR" id="PIRSR605502-1"/>
    </source>
</evidence>
<sequence length="335" mass="34216">MTNQQPRDVTDDGRADRAAGVLLGQACGDALGVPYEFATPPGPSEHAAMLGGGLGDFSPGEWSDDTAMAVAVAEGVVAGRGDRTRTLDAIAAGFLRWFDDGPADIGNQTAAVLAATRRFVGPGEPGVGAVMTQEAAAHAARHPHSAGNGALMRTGVVALAHLDDRDALAGLARDVALLTHADPLAVQSCVLWCEAVRVAVVEARLDVTAGLDLIGAEARGQWRTWLDEATGAIDGPVPGARFTPNGFTVTALQAAVAAVVGTPIAGPVEALHAAVRIGDDTDTVAAIAGSLLGARWGASTFPAHWTDAVHGWPGQRAGDLVELSRRIVTAPPPAR</sequence>
<protein>
    <submittedName>
        <fullName evidence="2">ADP-ribosylglycohydrolase family protein</fullName>
    </submittedName>
</protein>
<dbReference type="AlphaFoldDB" id="A0A4U6QGP9"/>
<dbReference type="OrthoDB" id="9798107at2"/>
<comment type="cofactor">
    <cofactor evidence="1">
        <name>Mg(2+)</name>
        <dbReference type="ChEBI" id="CHEBI:18420"/>
    </cofactor>
    <text evidence="1">Binds 2 magnesium ions per subunit.</text>
</comment>
<dbReference type="PANTHER" id="PTHR16222">
    <property type="entry name" value="ADP-RIBOSYLGLYCOHYDROLASE"/>
    <property type="match status" value="1"/>
</dbReference>
<dbReference type="Pfam" id="PF03747">
    <property type="entry name" value="ADP_ribosyl_GH"/>
    <property type="match status" value="1"/>
</dbReference>
<proteinExistence type="predicted"/>
<dbReference type="RefSeq" id="WP_137449900.1">
    <property type="nucleotide sequence ID" value="NZ_SZZH01000002.1"/>
</dbReference>
<feature type="binding site" evidence="1">
    <location>
        <position position="280"/>
    </location>
    <ligand>
        <name>Mg(2+)</name>
        <dbReference type="ChEBI" id="CHEBI:18420"/>
        <label>1</label>
    </ligand>
</feature>
<dbReference type="PANTHER" id="PTHR16222:SF12">
    <property type="entry name" value="ADP-RIBOSYLGLYCOHYDROLASE-RELATED"/>
    <property type="match status" value="1"/>
</dbReference>
<evidence type="ECO:0000313" key="2">
    <source>
        <dbReference type="EMBL" id="TKV59278.1"/>
    </source>
</evidence>
<keyword evidence="1" id="KW-0460">Magnesium</keyword>
<dbReference type="InterPro" id="IPR050792">
    <property type="entry name" value="ADP-ribosylglycohydrolase"/>
</dbReference>
<comment type="caution">
    <text evidence="2">The sequence shown here is derived from an EMBL/GenBank/DDBJ whole genome shotgun (WGS) entry which is preliminary data.</text>
</comment>
<name>A0A4U6QGP9_9ACTN</name>
<evidence type="ECO:0000313" key="3">
    <source>
        <dbReference type="Proteomes" id="UP000306985"/>
    </source>
</evidence>
<keyword evidence="2" id="KW-0378">Hydrolase</keyword>
<dbReference type="EMBL" id="SZZH01000002">
    <property type="protein sequence ID" value="TKV59278.1"/>
    <property type="molecule type" value="Genomic_DNA"/>
</dbReference>
<feature type="binding site" evidence="1">
    <location>
        <position position="63"/>
    </location>
    <ligand>
        <name>Mg(2+)</name>
        <dbReference type="ChEBI" id="CHEBI:18420"/>
        <label>1</label>
    </ligand>
</feature>
<dbReference type="GO" id="GO:0016787">
    <property type="term" value="F:hydrolase activity"/>
    <property type="evidence" value="ECO:0007669"/>
    <property type="project" value="UniProtKB-KW"/>
</dbReference>